<organism evidence="1">
    <name type="scientific">Hexamita inflata</name>
    <dbReference type="NCBI Taxonomy" id="28002"/>
    <lineage>
        <taxon>Eukaryota</taxon>
        <taxon>Metamonada</taxon>
        <taxon>Diplomonadida</taxon>
        <taxon>Hexamitidae</taxon>
        <taxon>Hexamitinae</taxon>
        <taxon>Hexamita</taxon>
    </lineage>
</organism>
<sequence length="192" mass="22087">MACSSNCNNVVLKSEQILLEQWQLDSRLHYQYYYMQYYIYSLSRVHRGYPSRSPLVPSERTDLLWCSDVCQLFQTQLIPHALSATAVLYFVPPILAHEARPTALRCGKLPAHSGTPLWRLGEKQVPRRKENVRQPVPACSLPGRYLRGCLTRLQFRTEQDAVLNQDPSNRFFRISGTRGQSSLLVSVYSWPA</sequence>
<evidence type="ECO:0000313" key="1">
    <source>
        <dbReference type="EMBL" id="CAI9978321.1"/>
    </source>
</evidence>
<dbReference type="Proteomes" id="UP001642409">
    <property type="component" value="Unassembled WGS sequence"/>
</dbReference>
<evidence type="ECO:0000313" key="2">
    <source>
        <dbReference type="EMBL" id="CAL6081602.1"/>
    </source>
</evidence>
<comment type="caution">
    <text evidence="1">The sequence shown here is derived from an EMBL/GenBank/DDBJ whole genome shotgun (WGS) entry which is preliminary data.</text>
</comment>
<dbReference type="AlphaFoldDB" id="A0AA86RPK1"/>
<accession>A0AA86RPK1</accession>
<evidence type="ECO:0000313" key="3">
    <source>
        <dbReference type="Proteomes" id="UP001642409"/>
    </source>
</evidence>
<dbReference type="EMBL" id="CATOUU010001184">
    <property type="protein sequence ID" value="CAI9978321.1"/>
    <property type="molecule type" value="Genomic_DNA"/>
</dbReference>
<reference evidence="2 3" key="2">
    <citation type="submission" date="2024-07" db="EMBL/GenBank/DDBJ databases">
        <authorList>
            <person name="Akdeniz Z."/>
        </authorList>
    </citation>
    <scope>NUCLEOTIDE SEQUENCE [LARGE SCALE GENOMIC DNA]</scope>
</reference>
<gene>
    <name evidence="2" type="ORF">HINF_LOCUS60423</name>
    <name evidence="1" type="ORF">HINF_LOCUS65966</name>
</gene>
<reference evidence="1" key="1">
    <citation type="submission" date="2023-06" db="EMBL/GenBank/DDBJ databases">
        <authorList>
            <person name="Kurt Z."/>
        </authorList>
    </citation>
    <scope>NUCLEOTIDE SEQUENCE</scope>
</reference>
<keyword evidence="3" id="KW-1185">Reference proteome</keyword>
<dbReference type="EMBL" id="CAXDID020000353">
    <property type="protein sequence ID" value="CAL6081602.1"/>
    <property type="molecule type" value="Genomic_DNA"/>
</dbReference>
<protein>
    <submittedName>
        <fullName evidence="2">Hypothetical_protein</fullName>
    </submittedName>
</protein>
<name>A0AA86RPK1_9EUKA</name>
<proteinExistence type="predicted"/>